<reference evidence="1" key="2">
    <citation type="journal article" date="2021" name="PeerJ">
        <title>Extensive microbial diversity within the chicken gut microbiome revealed by metagenomics and culture.</title>
        <authorList>
            <person name="Gilroy R."/>
            <person name="Ravi A."/>
            <person name="Getino M."/>
            <person name="Pursley I."/>
            <person name="Horton D.L."/>
            <person name="Alikhan N.F."/>
            <person name="Baker D."/>
            <person name="Gharbi K."/>
            <person name="Hall N."/>
            <person name="Watson M."/>
            <person name="Adriaenssens E.M."/>
            <person name="Foster-Nyarko E."/>
            <person name="Jarju S."/>
            <person name="Secka A."/>
            <person name="Antonio M."/>
            <person name="Oren A."/>
            <person name="Chaudhuri R.R."/>
            <person name="La Ragione R."/>
            <person name="Hildebrand F."/>
            <person name="Pallen M.J."/>
        </authorList>
    </citation>
    <scope>NUCLEOTIDE SEQUENCE</scope>
    <source>
        <strain evidence="1">CHK189-12415</strain>
    </source>
</reference>
<organism evidence="1 2">
    <name type="scientific">Candidatus Faecivivens stercoravium</name>
    <dbReference type="NCBI Taxonomy" id="2840803"/>
    <lineage>
        <taxon>Bacteria</taxon>
        <taxon>Bacillati</taxon>
        <taxon>Bacillota</taxon>
        <taxon>Clostridia</taxon>
        <taxon>Eubacteriales</taxon>
        <taxon>Oscillospiraceae</taxon>
        <taxon>Oscillospiraceae incertae sedis</taxon>
        <taxon>Candidatus Faecivivens</taxon>
    </lineage>
</organism>
<evidence type="ECO:0000313" key="2">
    <source>
        <dbReference type="Proteomes" id="UP000824241"/>
    </source>
</evidence>
<reference evidence="1" key="1">
    <citation type="submission" date="2020-10" db="EMBL/GenBank/DDBJ databases">
        <authorList>
            <person name="Gilroy R."/>
        </authorList>
    </citation>
    <scope>NUCLEOTIDE SEQUENCE</scope>
    <source>
        <strain evidence="1">CHK189-12415</strain>
    </source>
</reference>
<evidence type="ECO:0000313" key="1">
    <source>
        <dbReference type="EMBL" id="HIR61629.1"/>
    </source>
</evidence>
<comment type="caution">
    <text evidence="1">The sequence shown here is derived from an EMBL/GenBank/DDBJ whole genome shotgun (WGS) entry which is preliminary data.</text>
</comment>
<name>A0A9D1J613_9FIRM</name>
<dbReference type="Proteomes" id="UP000824241">
    <property type="component" value="Unassembled WGS sequence"/>
</dbReference>
<dbReference type="PANTHER" id="PTHR39162:SF1">
    <property type="entry name" value="SPORULATION PROTEIN YTFJ"/>
    <property type="match status" value="1"/>
</dbReference>
<dbReference type="InterPro" id="IPR014229">
    <property type="entry name" value="Spore_YtfJ"/>
</dbReference>
<dbReference type="PANTHER" id="PTHR39162">
    <property type="entry name" value="GLL3345 PROTEIN"/>
    <property type="match status" value="1"/>
</dbReference>
<accession>A0A9D1J613</accession>
<gene>
    <name evidence="1" type="ORF">IAB37_08660</name>
</gene>
<proteinExistence type="predicted"/>
<sequence>MAQQNENVQNLMGVTMDKVRDMADPKAIIGDPIYTPDGTMIIPVSRVTYGFASG</sequence>
<dbReference type="EMBL" id="DVHA01000281">
    <property type="protein sequence ID" value="HIR61629.1"/>
    <property type="molecule type" value="Genomic_DNA"/>
</dbReference>
<protein>
    <submittedName>
        <fullName evidence="1">Sporulation protein YtfJ</fullName>
    </submittedName>
</protein>
<dbReference type="AlphaFoldDB" id="A0A9D1J613"/>
<feature type="non-terminal residue" evidence="1">
    <location>
        <position position="54"/>
    </location>
</feature>